<evidence type="ECO:0000313" key="5">
    <source>
        <dbReference type="Proteomes" id="UP000706333"/>
    </source>
</evidence>
<dbReference type="AlphaFoldDB" id="A0A934WKM4"/>
<dbReference type="PROSITE" id="PS00530">
    <property type="entry name" value="RNASE_T2_1"/>
    <property type="match status" value="1"/>
</dbReference>
<evidence type="ECO:0000256" key="3">
    <source>
        <dbReference type="SAM" id="SignalP"/>
    </source>
</evidence>
<dbReference type="GO" id="GO:0006401">
    <property type="term" value="P:RNA catabolic process"/>
    <property type="evidence" value="ECO:0007669"/>
    <property type="project" value="TreeGrafter"/>
</dbReference>
<dbReference type="Proteomes" id="UP000706333">
    <property type="component" value="Unassembled WGS sequence"/>
</dbReference>
<dbReference type="EMBL" id="NHSD01000320">
    <property type="protein sequence ID" value="MBK5928708.1"/>
    <property type="molecule type" value="Genomic_DNA"/>
</dbReference>
<organism evidence="4 5">
    <name type="scientific">Rhodobaculum claviforme</name>
    <dbReference type="NCBI Taxonomy" id="1549854"/>
    <lineage>
        <taxon>Bacteria</taxon>
        <taxon>Pseudomonadati</taxon>
        <taxon>Pseudomonadota</taxon>
        <taxon>Alphaproteobacteria</taxon>
        <taxon>Rhodobacterales</taxon>
        <taxon>Paracoccaceae</taxon>
        <taxon>Rhodobaculum</taxon>
    </lineage>
</organism>
<name>A0A934WKM4_9RHOB</name>
<proteinExistence type="inferred from homology"/>
<protein>
    <submittedName>
        <fullName evidence="4">Uncharacterized protein</fullName>
    </submittedName>
</protein>
<evidence type="ECO:0000313" key="4">
    <source>
        <dbReference type="EMBL" id="MBK5928708.1"/>
    </source>
</evidence>
<dbReference type="Pfam" id="PF00445">
    <property type="entry name" value="Ribonuclease_T2"/>
    <property type="match status" value="1"/>
</dbReference>
<dbReference type="RefSeq" id="WP_201158467.1">
    <property type="nucleotide sequence ID" value="NZ_NHSD01000320.1"/>
</dbReference>
<dbReference type="InterPro" id="IPR033130">
    <property type="entry name" value="RNase_T2_His_AS_2"/>
</dbReference>
<comment type="similarity">
    <text evidence="1 2">Belongs to the RNase T2 family.</text>
</comment>
<dbReference type="PROSITE" id="PS00531">
    <property type="entry name" value="RNASE_T2_2"/>
    <property type="match status" value="1"/>
</dbReference>
<feature type="signal peptide" evidence="3">
    <location>
        <begin position="1"/>
        <end position="22"/>
    </location>
</feature>
<gene>
    <name evidence="4" type="ORF">CCR87_15435</name>
</gene>
<accession>A0A934WKM4</accession>
<dbReference type="CDD" id="cd01062">
    <property type="entry name" value="RNase_T2_prok"/>
    <property type="match status" value="1"/>
</dbReference>
<dbReference type="InterPro" id="IPR036430">
    <property type="entry name" value="RNase_T2-like_sf"/>
</dbReference>
<reference evidence="4" key="1">
    <citation type="submission" date="2017-05" db="EMBL/GenBank/DDBJ databases">
        <authorList>
            <person name="Imhoff J.F."/>
            <person name="Rahn T."/>
            <person name="Kuenzel S."/>
            <person name="Neulinger S.C."/>
        </authorList>
    </citation>
    <scope>NUCLEOTIDE SEQUENCE</scope>
    <source>
        <strain evidence="4">LMG 28126</strain>
    </source>
</reference>
<keyword evidence="3" id="KW-0732">Signal</keyword>
<keyword evidence="5" id="KW-1185">Reference proteome</keyword>
<dbReference type="Gene3D" id="3.90.730.10">
    <property type="entry name" value="Ribonuclease T2-like"/>
    <property type="match status" value="1"/>
</dbReference>
<sequence>MRWLCLAVVVGLVVAPGGRAAAAEFDHYLLALSWTPAWCHFEGAARGDARCDPGADTGWMVHGLWPQHARGWPEYCATTARDPSRGQTAAMVDIMGSAGLAWHQWRKHGRCSGLTAQAYFAQTRAALVRVTLPEVGAGAATAQDIADAVRAANPGIGADGLVVTCRQGRLAEVRICLTPTLDPRPCGADVRARACSGPLEVTPRP</sequence>
<comment type="caution">
    <text evidence="4">The sequence shown here is derived from an EMBL/GenBank/DDBJ whole genome shotgun (WGS) entry which is preliminary data.</text>
</comment>
<dbReference type="InterPro" id="IPR039378">
    <property type="entry name" value="RNase_T2_prok"/>
</dbReference>
<dbReference type="PANTHER" id="PTHR11240:SF22">
    <property type="entry name" value="RIBONUCLEASE T2"/>
    <property type="match status" value="1"/>
</dbReference>
<dbReference type="InterPro" id="IPR018188">
    <property type="entry name" value="RNase_T2_His_AS_1"/>
</dbReference>
<feature type="chain" id="PRO_5037220417" evidence="3">
    <location>
        <begin position="23"/>
        <end position="205"/>
    </location>
</feature>
<dbReference type="GO" id="GO:0003723">
    <property type="term" value="F:RNA binding"/>
    <property type="evidence" value="ECO:0007669"/>
    <property type="project" value="InterPro"/>
</dbReference>
<dbReference type="GO" id="GO:0033897">
    <property type="term" value="F:ribonuclease T2 activity"/>
    <property type="evidence" value="ECO:0007669"/>
    <property type="project" value="InterPro"/>
</dbReference>
<dbReference type="PANTHER" id="PTHR11240">
    <property type="entry name" value="RIBONUCLEASE T2"/>
    <property type="match status" value="1"/>
</dbReference>
<reference evidence="4" key="2">
    <citation type="journal article" date="2020" name="Microorganisms">
        <title>Osmotic Adaptation and Compatible Solute Biosynthesis of Phototrophic Bacteria as Revealed from Genome Analyses.</title>
        <authorList>
            <person name="Imhoff J.F."/>
            <person name="Rahn T."/>
            <person name="Kunzel S."/>
            <person name="Keller A."/>
            <person name="Neulinger S.C."/>
        </authorList>
    </citation>
    <scope>NUCLEOTIDE SEQUENCE</scope>
    <source>
        <strain evidence="4">LMG 28126</strain>
    </source>
</reference>
<dbReference type="InterPro" id="IPR001568">
    <property type="entry name" value="RNase_T2-like"/>
</dbReference>
<dbReference type="SUPFAM" id="SSF55895">
    <property type="entry name" value="Ribonuclease Rh-like"/>
    <property type="match status" value="1"/>
</dbReference>
<evidence type="ECO:0000256" key="1">
    <source>
        <dbReference type="ARBA" id="ARBA00007469"/>
    </source>
</evidence>
<evidence type="ECO:0000256" key="2">
    <source>
        <dbReference type="RuleBase" id="RU004328"/>
    </source>
</evidence>